<evidence type="ECO:0000313" key="6">
    <source>
        <dbReference type="Proteomes" id="UP001595539"/>
    </source>
</evidence>
<reference evidence="6" key="1">
    <citation type="journal article" date="2019" name="Int. J. Syst. Evol. Microbiol.">
        <title>The Global Catalogue of Microorganisms (GCM) 10K type strain sequencing project: providing services to taxonomists for standard genome sequencing and annotation.</title>
        <authorList>
            <consortium name="The Broad Institute Genomics Platform"/>
            <consortium name="The Broad Institute Genome Sequencing Center for Infectious Disease"/>
            <person name="Wu L."/>
            <person name="Ma J."/>
        </authorList>
    </citation>
    <scope>NUCLEOTIDE SEQUENCE [LARGE SCALE GENOMIC DNA]</scope>
    <source>
        <strain evidence="6">KCTC 42473</strain>
    </source>
</reference>
<keyword evidence="2" id="KW-0489">Methyltransferase</keyword>
<evidence type="ECO:0000256" key="1">
    <source>
        <dbReference type="ARBA" id="ARBA00011900"/>
    </source>
</evidence>
<dbReference type="SUPFAM" id="SSF53335">
    <property type="entry name" value="S-adenosyl-L-methionine-dependent methyltransferases"/>
    <property type="match status" value="1"/>
</dbReference>
<dbReference type="PANTHER" id="PTHR33841:SF1">
    <property type="entry name" value="DNA METHYLTRANSFERASE A"/>
    <property type="match status" value="1"/>
</dbReference>
<evidence type="ECO:0000256" key="3">
    <source>
        <dbReference type="ARBA" id="ARBA00022679"/>
    </source>
</evidence>
<dbReference type="InterPro" id="IPR050953">
    <property type="entry name" value="N4_N6_ade-DNA_methylase"/>
</dbReference>
<comment type="caution">
    <text evidence="5">The sequence shown here is derived from an EMBL/GenBank/DDBJ whole genome shotgun (WGS) entry which is preliminary data.</text>
</comment>
<keyword evidence="3" id="KW-0808">Transferase</keyword>
<protein>
    <recommendedName>
        <fullName evidence="1">site-specific DNA-methyltransferase (adenine-specific)</fullName>
        <ecNumber evidence="1">2.1.1.72</ecNumber>
    </recommendedName>
</protein>
<dbReference type="EC" id="2.1.1.72" evidence="1"/>
<keyword evidence="6" id="KW-1185">Reference proteome</keyword>
<name>A0ABV7UAR0_9RHOB</name>
<organism evidence="5 6">
    <name type="scientific">Paracoccus angustae</name>
    <dbReference type="NCBI Taxonomy" id="1671480"/>
    <lineage>
        <taxon>Bacteria</taxon>
        <taxon>Pseudomonadati</taxon>
        <taxon>Pseudomonadota</taxon>
        <taxon>Alphaproteobacteria</taxon>
        <taxon>Rhodobacterales</taxon>
        <taxon>Paracoccaceae</taxon>
        <taxon>Paracoccus</taxon>
    </lineage>
</organism>
<proteinExistence type="predicted"/>
<evidence type="ECO:0000313" key="5">
    <source>
        <dbReference type="EMBL" id="MFC3632212.1"/>
    </source>
</evidence>
<gene>
    <name evidence="5" type="ORF">ACFOM8_22700</name>
</gene>
<dbReference type="RefSeq" id="WP_377764652.1">
    <property type="nucleotide sequence ID" value="NZ_JBHRXY010000092.1"/>
</dbReference>
<dbReference type="InterPro" id="IPR029063">
    <property type="entry name" value="SAM-dependent_MTases_sf"/>
</dbReference>
<dbReference type="Gene3D" id="3.40.50.150">
    <property type="entry name" value="Vaccinia Virus protein VP39"/>
    <property type="match status" value="1"/>
</dbReference>
<accession>A0ABV7UAR0</accession>
<evidence type="ECO:0000256" key="4">
    <source>
        <dbReference type="ARBA" id="ARBA00047942"/>
    </source>
</evidence>
<dbReference type="EMBL" id="JBHRXY010000092">
    <property type="protein sequence ID" value="MFC3632212.1"/>
    <property type="molecule type" value="Genomic_DNA"/>
</dbReference>
<dbReference type="PRINTS" id="PR00507">
    <property type="entry name" value="N12N6MTFRASE"/>
</dbReference>
<dbReference type="Proteomes" id="UP001595539">
    <property type="component" value="Unassembled WGS sequence"/>
</dbReference>
<comment type="catalytic activity">
    <reaction evidence="4">
        <text>a 2'-deoxyadenosine in DNA + S-adenosyl-L-methionine = an N(6)-methyl-2'-deoxyadenosine in DNA + S-adenosyl-L-homocysteine + H(+)</text>
        <dbReference type="Rhea" id="RHEA:15197"/>
        <dbReference type="Rhea" id="RHEA-COMP:12418"/>
        <dbReference type="Rhea" id="RHEA-COMP:12419"/>
        <dbReference type="ChEBI" id="CHEBI:15378"/>
        <dbReference type="ChEBI" id="CHEBI:57856"/>
        <dbReference type="ChEBI" id="CHEBI:59789"/>
        <dbReference type="ChEBI" id="CHEBI:90615"/>
        <dbReference type="ChEBI" id="CHEBI:90616"/>
        <dbReference type="EC" id="2.1.1.72"/>
    </reaction>
</comment>
<sequence>MSIAAPTVNARTLIRSKERVKDLAEVFTPDWIVRNMLDLVGDVTHLPETTFLEPSCGNGNFLTQILDRKLTTVFARHRQTAYAERQILRSVMSIYAVDIDETNVRDARARLLDRIDEAWREAFRRVEMTAATRAAIEAVLAHNVRVCDFLNGRDECVMTEYIYMMSRYICKDFRLSDPAKTFRSRGPFLLSELPVALAETPRPDRADRII</sequence>
<dbReference type="PANTHER" id="PTHR33841">
    <property type="entry name" value="DNA METHYLTRANSFERASE YEEA-RELATED"/>
    <property type="match status" value="1"/>
</dbReference>
<evidence type="ECO:0000256" key="2">
    <source>
        <dbReference type="ARBA" id="ARBA00022603"/>
    </source>
</evidence>